<dbReference type="Pfam" id="PF05730">
    <property type="entry name" value="CFEM"/>
    <property type="match status" value="1"/>
</dbReference>
<evidence type="ECO:0000313" key="13">
    <source>
        <dbReference type="Proteomes" id="UP000294003"/>
    </source>
</evidence>
<keyword evidence="9" id="KW-0408">Iron</keyword>
<reference evidence="12 13" key="1">
    <citation type="submission" date="2018-06" db="EMBL/GenBank/DDBJ databases">
        <title>Complete Genomes of Monosporascus.</title>
        <authorList>
            <person name="Robinson A.J."/>
            <person name="Natvig D.O."/>
        </authorList>
    </citation>
    <scope>NUCLEOTIDE SEQUENCE [LARGE SCALE GENOMIC DNA]</scope>
    <source>
        <strain evidence="12 13">CBS 609.92</strain>
    </source>
</reference>
<proteinExistence type="inferred from homology"/>
<evidence type="ECO:0000256" key="1">
    <source>
        <dbReference type="ARBA" id="ARBA00004589"/>
    </source>
</evidence>
<evidence type="ECO:0000256" key="9">
    <source>
        <dbReference type="PROSITE-ProRule" id="PRU01356"/>
    </source>
</evidence>
<keyword evidence="9" id="KW-0479">Metal-binding</keyword>
<feature type="binding site" description="axial binding residue" evidence="9">
    <location>
        <position position="54"/>
    </location>
    <ligand>
        <name>heme</name>
        <dbReference type="ChEBI" id="CHEBI:30413"/>
    </ligand>
    <ligandPart>
        <name>Fe</name>
        <dbReference type="ChEBI" id="CHEBI:18248"/>
    </ligandPart>
</feature>
<keyword evidence="7 9" id="KW-1015">Disulfide bond</keyword>
<evidence type="ECO:0000256" key="10">
    <source>
        <dbReference type="SAM" id="SignalP"/>
    </source>
</evidence>
<feature type="disulfide bond" evidence="9">
    <location>
        <begin position="50"/>
        <end position="57"/>
    </location>
</feature>
<feature type="signal peptide" evidence="10">
    <location>
        <begin position="1"/>
        <end position="18"/>
    </location>
</feature>
<comment type="subcellular location">
    <subcellularLocation>
        <location evidence="1">Membrane</location>
        <topology evidence="1">Lipid-anchor</topology>
        <topology evidence="1">GPI-anchor</topology>
    </subcellularLocation>
    <subcellularLocation>
        <location evidence="2">Secreted</location>
    </subcellularLocation>
</comment>
<organism evidence="12 13">
    <name type="scientific">Monosporascus cannonballus</name>
    <dbReference type="NCBI Taxonomy" id="155416"/>
    <lineage>
        <taxon>Eukaryota</taxon>
        <taxon>Fungi</taxon>
        <taxon>Dikarya</taxon>
        <taxon>Ascomycota</taxon>
        <taxon>Pezizomycotina</taxon>
        <taxon>Sordariomycetes</taxon>
        <taxon>Xylariomycetidae</taxon>
        <taxon>Xylariales</taxon>
        <taxon>Xylariales incertae sedis</taxon>
        <taxon>Monosporascus</taxon>
    </lineage>
</organism>
<dbReference type="EMBL" id="QJNS01000003">
    <property type="protein sequence ID" value="RYO95276.1"/>
    <property type="molecule type" value="Genomic_DNA"/>
</dbReference>
<keyword evidence="4" id="KW-0964">Secreted</keyword>
<comment type="caution">
    <text evidence="12">The sequence shown here is derived from an EMBL/GenBank/DDBJ whole genome shotgun (WGS) entry which is preliminary data.</text>
</comment>
<keyword evidence="8" id="KW-0449">Lipoprotein</keyword>
<gene>
    <name evidence="12" type="ORF">DL762_000159</name>
</gene>
<dbReference type="InterPro" id="IPR008427">
    <property type="entry name" value="Extracellular_membr_CFEM_dom"/>
</dbReference>
<comment type="similarity">
    <text evidence="3">Belongs to the RBT5 family.</text>
</comment>
<evidence type="ECO:0000256" key="7">
    <source>
        <dbReference type="ARBA" id="ARBA00023157"/>
    </source>
</evidence>
<sequence length="153" mass="15420">MHFRTIALSLFAAATATAQNAASDSLPELVAQLPTCAIGCLNSAADSASCEPTDFECICGDNRQSFITSIGACVYLGGQCSQDEISRATDLAPQICNNVANNPEPSAVASASNLVSDAIASETASPTDEPDAAVRPGVGLGMIGIGMVAALVL</sequence>
<evidence type="ECO:0000256" key="6">
    <source>
        <dbReference type="ARBA" id="ARBA00022729"/>
    </source>
</evidence>
<feature type="chain" id="PRO_5046209640" description="CFEM domain-containing protein" evidence="10">
    <location>
        <begin position="19"/>
        <end position="153"/>
    </location>
</feature>
<keyword evidence="5" id="KW-0325">Glycoprotein</keyword>
<comment type="caution">
    <text evidence="9">Lacks conserved residue(s) required for the propagation of feature annotation.</text>
</comment>
<evidence type="ECO:0000256" key="8">
    <source>
        <dbReference type="ARBA" id="ARBA00023288"/>
    </source>
</evidence>
<accession>A0ABY0HK08</accession>
<evidence type="ECO:0000259" key="11">
    <source>
        <dbReference type="PROSITE" id="PS52012"/>
    </source>
</evidence>
<dbReference type="Proteomes" id="UP000294003">
    <property type="component" value="Unassembled WGS sequence"/>
</dbReference>
<evidence type="ECO:0000256" key="4">
    <source>
        <dbReference type="ARBA" id="ARBA00022525"/>
    </source>
</evidence>
<evidence type="ECO:0000256" key="2">
    <source>
        <dbReference type="ARBA" id="ARBA00004613"/>
    </source>
</evidence>
<dbReference type="PROSITE" id="PS52012">
    <property type="entry name" value="CFEM"/>
    <property type="match status" value="1"/>
</dbReference>
<keyword evidence="5" id="KW-0336">GPI-anchor</keyword>
<evidence type="ECO:0000256" key="3">
    <source>
        <dbReference type="ARBA" id="ARBA00010031"/>
    </source>
</evidence>
<keyword evidence="13" id="KW-1185">Reference proteome</keyword>
<protein>
    <recommendedName>
        <fullName evidence="11">CFEM domain-containing protein</fullName>
    </recommendedName>
</protein>
<keyword evidence="6 10" id="KW-0732">Signal</keyword>
<evidence type="ECO:0000256" key="5">
    <source>
        <dbReference type="ARBA" id="ARBA00022622"/>
    </source>
</evidence>
<keyword evidence="9" id="KW-0349">Heme</keyword>
<name>A0ABY0HK08_9PEZI</name>
<keyword evidence="5" id="KW-0472">Membrane</keyword>
<feature type="domain" description="CFEM" evidence="11">
    <location>
        <begin position="9"/>
        <end position="123"/>
    </location>
</feature>
<evidence type="ECO:0000313" key="12">
    <source>
        <dbReference type="EMBL" id="RYO95276.1"/>
    </source>
</evidence>